<gene>
    <name evidence="4" type="ORF">EIC27_01010</name>
</gene>
<proteinExistence type="inferred from homology"/>
<protein>
    <submittedName>
        <fullName evidence="4">ComF family protein</fullName>
    </submittedName>
</protein>
<dbReference type="InterPro" id="IPR000836">
    <property type="entry name" value="PRTase_dom"/>
</dbReference>
<dbReference type="PANTHER" id="PTHR47505:SF1">
    <property type="entry name" value="DNA UTILIZATION PROTEIN YHGH"/>
    <property type="match status" value="1"/>
</dbReference>
<evidence type="ECO:0000313" key="5">
    <source>
        <dbReference type="Proteomes" id="UP000279470"/>
    </source>
</evidence>
<evidence type="ECO:0000313" key="4">
    <source>
        <dbReference type="EMBL" id="RST71212.1"/>
    </source>
</evidence>
<dbReference type="InterPro" id="IPR044005">
    <property type="entry name" value="DZR_2"/>
</dbReference>
<dbReference type="EMBL" id="RXFM01000008">
    <property type="protein sequence ID" value="RST71212.1"/>
    <property type="molecule type" value="Genomic_DNA"/>
</dbReference>
<dbReference type="CDD" id="cd06223">
    <property type="entry name" value="PRTases_typeI"/>
    <property type="match status" value="1"/>
</dbReference>
<evidence type="ECO:0000256" key="1">
    <source>
        <dbReference type="ARBA" id="ARBA00008007"/>
    </source>
</evidence>
<dbReference type="AlphaFoldDB" id="A0A3S0FT61"/>
<comment type="similarity">
    <text evidence="1">Belongs to the ComF/GntX family.</text>
</comment>
<accession>A0A3S0FT61</accession>
<feature type="domain" description="Double zinc ribbon" evidence="3">
    <location>
        <begin position="9"/>
        <end position="56"/>
    </location>
</feature>
<evidence type="ECO:0000259" key="3">
    <source>
        <dbReference type="Pfam" id="PF18912"/>
    </source>
</evidence>
<dbReference type="Pfam" id="PF18912">
    <property type="entry name" value="DZR_2"/>
    <property type="match status" value="1"/>
</dbReference>
<dbReference type="InterPro" id="IPR029057">
    <property type="entry name" value="PRTase-like"/>
</dbReference>
<name>A0A3S0FT61_9RICK</name>
<reference evidence="5" key="1">
    <citation type="submission" date="2018-11" db="EMBL/GenBank/DDBJ databases">
        <title>Phylogenetic, genomic, and biogeographic characterization of a novel and ubiquitous marine invertebrate-associated Rickettsiales parasite, Candidatus Marinoinvertebrata rohwerii, gen. nov., sp. nov.</title>
        <authorList>
            <person name="Klinges J.G."/>
            <person name="Rosales S.M."/>
            <person name="Mcminds R."/>
            <person name="Shaver E.C."/>
            <person name="Shantz A."/>
            <person name="Peters E.C."/>
            <person name="Burkepile D.E."/>
            <person name="Silliman B.R."/>
            <person name="Vega Thurber R.L."/>
        </authorList>
    </citation>
    <scope>NUCLEOTIDE SEQUENCE [LARGE SCALE GENOMIC DNA]</scope>
    <source>
        <strain evidence="5">a_cerv_44</strain>
    </source>
</reference>
<dbReference type="OrthoDB" id="9779910at2"/>
<comment type="caution">
    <text evidence="4">The sequence shown here is derived from an EMBL/GenBank/DDBJ whole genome shotgun (WGS) entry which is preliminary data.</text>
</comment>
<sequence length="238" mass="27356">MLVNYLNLLINIIYPPKCIVCKSDCMDANILCSECFIKISFITRPYCKKCGNSLKKMFGGCSELNCIYDKHTYSQVISVFEYNDFSKKIITSFKFNDNFRLLKLFKSWLSYIISNVDYSDITYIIPVPLHKTKLKIRGFNQSLILAKIASRILGINYKNNILVKIKNTENQSDLNKSLREKNLKEAFSVNLKYKKLIEDKKVLLIDDIITTGSTANECSKTLLNNGAKEVRVISLAKR</sequence>
<organism evidence="4 5">
    <name type="scientific">Candidatus Aquarickettsia rohweri</name>
    <dbReference type="NCBI Taxonomy" id="2602574"/>
    <lineage>
        <taxon>Bacteria</taxon>
        <taxon>Pseudomonadati</taxon>
        <taxon>Pseudomonadota</taxon>
        <taxon>Alphaproteobacteria</taxon>
        <taxon>Rickettsiales</taxon>
        <taxon>Candidatus Midichloriaceae</taxon>
        <taxon>Candidatus Aquarickettsia</taxon>
    </lineage>
</organism>
<dbReference type="InterPro" id="IPR051910">
    <property type="entry name" value="ComF/GntX_DNA_util-trans"/>
</dbReference>
<evidence type="ECO:0000259" key="2">
    <source>
        <dbReference type="Pfam" id="PF00156"/>
    </source>
</evidence>
<keyword evidence="5" id="KW-1185">Reference proteome</keyword>
<dbReference type="Proteomes" id="UP000279470">
    <property type="component" value="Unassembled WGS sequence"/>
</dbReference>
<dbReference type="Pfam" id="PF00156">
    <property type="entry name" value="Pribosyltran"/>
    <property type="match status" value="1"/>
</dbReference>
<dbReference type="PANTHER" id="PTHR47505">
    <property type="entry name" value="DNA UTILIZATION PROTEIN YHGH"/>
    <property type="match status" value="1"/>
</dbReference>
<feature type="domain" description="Phosphoribosyltransferase" evidence="2">
    <location>
        <begin position="142"/>
        <end position="237"/>
    </location>
</feature>
<dbReference type="SUPFAM" id="SSF53271">
    <property type="entry name" value="PRTase-like"/>
    <property type="match status" value="1"/>
</dbReference>
<dbReference type="Gene3D" id="3.40.50.2020">
    <property type="match status" value="1"/>
</dbReference>